<keyword evidence="1" id="KW-1133">Transmembrane helix</keyword>
<feature type="transmembrane region" description="Helical" evidence="1">
    <location>
        <begin position="6"/>
        <end position="28"/>
    </location>
</feature>
<protein>
    <submittedName>
        <fullName evidence="2">Uncharacterized protein</fullName>
    </submittedName>
</protein>
<keyword evidence="1" id="KW-0472">Membrane</keyword>
<name>A0A117NIQ1_PICGL</name>
<proteinExistence type="predicted"/>
<keyword evidence="2" id="KW-0496">Mitochondrion</keyword>
<gene>
    <name evidence="2" type="ORF">ABT39_MTgene113</name>
</gene>
<evidence type="ECO:0000313" key="2">
    <source>
        <dbReference type="EMBL" id="KUM50270.1"/>
    </source>
</evidence>
<dbReference type="AlphaFoldDB" id="A0A117NIQ1"/>
<evidence type="ECO:0000256" key="1">
    <source>
        <dbReference type="SAM" id="Phobius"/>
    </source>
</evidence>
<sequence>MKIANYISLLVVTGTLHISPLLLCISLHSRQTRGARSKPWNPIFGNKKSSIARKYDTMIDCLSESKK</sequence>
<comment type="caution">
    <text evidence="2">The sequence shown here is derived from an EMBL/GenBank/DDBJ whole genome shotgun (WGS) entry which is preliminary data.</text>
</comment>
<accession>A0A117NIQ1</accession>
<organism evidence="2">
    <name type="scientific">Picea glauca</name>
    <name type="common">White spruce</name>
    <name type="synonym">Pinus glauca</name>
    <dbReference type="NCBI Taxonomy" id="3330"/>
    <lineage>
        <taxon>Eukaryota</taxon>
        <taxon>Viridiplantae</taxon>
        <taxon>Streptophyta</taxon>
        <taxon>Embryophyta</taxon>
        <taxon>Tracheophyta</taxon>
        <taxon>Spermatophyta</taxon>
        <taxon>Pinopsida</taxon>
        <taxon>Pinidae</taxon>
        <taxon>Conifers I</taxon>
        <taxon>Pinales</taxon>
        <taxon>Pinaceae</taxon>
        <taxon>Picea</taxon>
    </lineage>
</organism>
<dbReference type="EMBL" id="LKAM01000001">
    <property type="protein sequence ID" value="KUM50270.1"/>
    <property type="molecule type" value="Genomic_DNA"/>
</dbReference>
<reference evidence="2" key="1">
    <citation type="journal article" date="2015" name="Genome Biol. Evol.">
        <title>Organellar Genomes of White Spruce (Picea glauca): Assembly and Annotation.</title>
        <authorList>
            <person name="Jackman S.D."/>
            <person name="Warren R.L."/>
            <person name="Gibb E.A."/>
            <person name="Vandervalk B.P."/>
            <person name="Mohamadi H."/>
            <person name="Chu J."/>
            <person name="Raymond A."/>
            <person name="Pleasance S."/>
            <person name="Coope R."/>
            <person name="Wildung M.R."/>
            <person name="Ritland C.E."/>
            <person name="Bousquet J."/>
            <person name="Jones S.J."/>
            <person name="Bohlmann J."/>
            <person name="Birol I."/>
        </authorList>
    </citation>
    <scope>NUCLEOTIDE SEQUENCE [LARGE SCALE GENOMIC DNA]</scope>
    <source>
        <tissue evidence="2">Flushing bud</tissue>
    </source>
</reference>
<geneLocation type="mitochondrion" evidence="2"/>
<keyword evidence="1" id="KW-0812">Transmembrane</keyword>